<name>A0ABQ0TK52_9BACL</name>
<dbReference type="Proteomes" id="UP000319578">
    <property type="component" value="Unassembled WGS sequence"/>
</dbReference>
<comment type="caution">
    <text evidence="1">The sequence shown here is derived from an EMBL/GenBank/DDBJ whole genome shotgun (WGS) entry which is preliminary data.</text>
</comment>
<evidence type="ECO:0000313" key="1">
    <source>
        <dbReference type="EMBL" id="GED68290.1"/>
    </source>
</evidence>
<organism evidence="1 2">
    <name type="scientific">Brevibacillus reuszeri</name>
    <dbReference type="NCBI Taxonomy" id="54915"/>
    <lineage>
        <taxon>Bacteria</taxon>
        <taxon>Bacillati</taxon>
        <taxon>Bacillota</taxon>
        <taxon>Bacilli</taxon>
        <taxon>Bacillales</taxon>
        <taxon>Paenibacillaceae</taxon>
        <taxon>Brevibacillus</taxon>
    </lineage>
</organism>
<proteinExistence type="predicted"/>
<gene>
    <name evidence="1" type="ORF">BRE01_19920</name>
</gene>
<keyword evidence="2" id="KW-1185">Reference proteome</keyword>
<evidence type="ECO:0000313" key="2">
    <source>
        <dbReference type="Proteomes" id="UP000319578"/>
    </source>
</evidence>
<sequence>MHDVVIVVGHEKDHLLTCMISKEGQVMHGWTNQENSNLKENKTVMTIIYRKEHAGSLSGMFL</sequence>
<accession>A0ABQ0TK52</accession>
<dbReference type="EMBL" id="BJON01000008">
    <property type="protein sequence ID" value="GED68290.1"/>
    <property type="molecule type" value="Genomic_DNA"/>
</dbReference>
<reference evidence="1 2" key="1">
    <citation type="submission" date="2019-06" db="EMBL/GenBank/DDBJ databases">
        <title>Whole genome shotgun sequence of Brevibacillus reuszeri NBRC 15719.</title>
        <authorList>
            <person name="Hosoyama A."/>
            <person name="Uohara A."/>
            <person name="Ohji S."/>
            <person name="Ichikawa N."/>
        </authorList>
    </citation>
    <scope>NUCLEOTIDE SEQUENCE [LARGE SCALE GENOMIC DNA]</scope>
    <source>
        <strain evidence="1 2">NBRC 15719</strain>
    </source>
</reference>
<protein>
    <submittedName>
        <fullName evidence="1">Uncharacterized protein</fullName>
    </submittedName>
</protein>